<evidence type="ECO:0000313" key="12">
    <source>
        <dbReference type="Proteomes" id="UP000074356"/>
    </source>
</evidence>
<evidence type="ECO:0000313" key="6">
    <source>
        <dbReference type="EMBL" id="CYW32843.1"/>
    </source>
</evidence>
<accession>A0A116NZV9</accession>
<dbReference type="SMR" id="A0A116NZV9"/>
<organism evidence="4 12">
    <name type="scientific">Streptococcus suis</name>
    <dbReference type="NCBI Taxonomy" id="1307"/>
    <lineage>
        <taxon>Bacteria</taxon>
        <taxon>Bacillati</taxon>
        <taxon>Bacillota</taxon>
        <taxon>Bacilli</taxon>
        <taxon>Lactobacillales</taxon>
        <taxon>Streptococcaceae</taxon>
        <taxon>Streptococcus</taxon>
    </lineage>
</organism>
<proteinExistence type="predicted"/>
<dbReference type="Proteomes" id="UP000074356">
    <property type="component" value="Unassembled WGS sequence"/>
</dbReference>
<dbReference type="EMBL" id="FIHD01000047">
    <property type="protein sequence ID" value="CYV15123.1"/>
    <property type="molecule type" value="Genomic_DNA"/>
</dbReference>
<dbReference type="GeneID" id="58554418"/>
<dbReference type="EMBL" id="FILR01000001">
    <property type="protein sequence ID" value="CYX21931.1"/>
    <property type="molecule type" value="Genomic_DNA"/>
</dbReference>
<dbReference type="NCBIfam" id="NF033727">
    <property type="entry name" value="chaperon_ArsD"/>
    <property type="match status" value="1"/>
</dbReference>
<dbReference type="InterPro" id="IPR010712">
    <property type="entry name" value="Arsenical-R_ArsD"/>
</dbReference>
<evidence type="ECO:0000313" key="11">
    <source>
        <dbReference type="Proteomes" id="UP000073494"/>
    </source>
</evidence>
<evidence type="ECO:0000313" key="14">
    <source>
        <dbReference type="Proteomes" id="UP000075193"/>
    </source>
</evidence>
<dbReference type="GeneID" id="99636560"/>
<evidence type="ECO:0000313" key="13">
    <source>
        <dbReference type="Proteomes" id="UP000075041"/>
    </source>
</evidence>
<evidence type="ECO:0000313" key="2">
    <source>
        <dbReference type="EMBL" id="CYV15123.1"/>
    </source>
</evidence>
<evidence type="ECO:0000313" key="7">
    <source>
        <dbReference type="EMBL" id="CYX21931.1"/>
    </source>
</evidence>
<dbReference type="Proteomes" id="UP000072933">
    <property type="component" value="Unassembled WGS sequence"/>
</dbReference>
<dbReference type="GO" id="GO:0045892">
    <property type="term" value="P:negative regulation of DNA-templated transcription"/>
    <property type="evidence" value="ECO:0007669"/>
    <property type="project" value="InterPro"/>
</dbReference>
<evidence type="ECO:0000313" key="4">
    <source>
        <dbReference type="EMBL" id="CYV57380.1"/>
    </source>
</evidence>
<name>A0A116NZV9_STRSU</name>
<dbReference type="GO" id="GO:0003677">
    <property type="term" value="F:DNA binding"/>
    <property type="evidence" value="ECO:0007669"/>
    <property type="project" value="InterPro"/>
</dbReference>
<evidence type="ECO:0000313" key="10">
    <source>
        <dbReference type="Proteomes" id="UP000073388"/>
    </source>
</evidence>
<dbReference type="Proteomes" id="UP000073388">
    <property type="component" value="Unassembled WGS sequence"/>
</dbReference>
<reference evidence="8 9" key="1">
    <citation type="submission" date="2016-02" db="EMBL/GenBank/DDBJ databases">
        <authorList>
            <consortium name="Pathogen Informatics"/>
        </authorList>
    </citation>
    <scope>NUCLEOTIDE SEQUENCE [LARGE SCALE GENOMIC DNA]</scope>
    <source>
        <strain evidence="1 13">LOLA-SS005</strain>
        <strain evidence="2 11">LSS54</strain>
        <strain evidence="4 12">LSS78</strain>
        <strain evidence="3 14">LSS79</strain>
        <strain evidence="5 9">LSS8</strain>
        <strain evidence="6 10">LSS99</strain>
        <strain evidence="7 8">SS985</strain>
    </source>
</reference>
<dbReference type="Proteomes" id="UP000075041">
    <property type="component" value="Unassembled WGS sequence"/>
</dbReference>
<dbReference type="AlphaFoldDB" id="A0A116NZV9"/>
<dbReference type="Proteomes" id="UP000071601">
    <property type="component" value="Unassembled WGS sequence"/>
</dbReference>
<sequence>MSKVSLYEPAMCCDTGVCGPGVDTELLRVSSIIQTLEKADGVEVERFNLTGNPAAFVENEKIGELLQSKGADILPVVLLDGEIVKMAGYPSNEEFSVYTGVNFSEDKKEEQSNSCCSPSSGCC</sequence>
<dbReference type="Gene3D" id="3.40.30.10">
    <property type="entry name" value="Glutaredoxin"/>
    <property type="match status" value="1"/>
</dbReference>
<evidence type="ECO:0000313" key="5">
    <source>
        <dbReference type="EMBL" id="CYV85796.1"/>
    </source>
</evidence>
<evidence type="ECO:0000313" key="1">
    <source>
        <dbReference type="EMBL" id="CYT94514.1"/>
    </source>
</evidence>
<protein>
    <submittedName>
        <fullName evidence="4">Arsenical resistance operon trans-acting repressor ArsD</fullName>
    </submittedName>
</protein>
<evidence type="ECO:0000313" key="8">
    <source>
        <dbReference type="Proteomes" id="UP000071601"/>
    </source>
</evidence>
<dbReference type="GO" id="GO:0046685">
    <property type="term" value="P:response to arsenic-containing substance"/>
    <property type="evidence" value="ECO:0007669"/>
    <property type="project" value="InterPro"/>
</dbReference>
<gene>
    <name evidence="4" type="primary">arsD</name>
    <name evidence="1" type="ORF">ERS132356_00890</name>
    <name evidence="5" type="ORF">ERS132370_01199</name>
    <name evidence="2" type="ORF">ERS132416_02062</name>
    <name evidence="4" type="ORF">ERS132440_01118</name>
    <name evidence="3" type="ORF">ERS132441_00567</name>
    <name evidence="6" type="ORF">ERS132461_02041</name>
    <name evidence="7" type="ORF">ERS132525_00085</name>
</gene>
<dbReference type="EMBL" id="FIIX01000064">
    <property type="protein sequence ID" value="CYW32843.1"/>
    <property type="molecule type" value="Genomic_DNA"/>
</dbReference>
<dbReference type="Proteomes" id="UP000073494">
    <property type="component" value="Unassembled WGS sequence"/>
</dbReference>
<dbReference type="Pfam" id="PF06953">
    <property type="entry name" value="ArsD"/>
    <property type="match status" value="1"/>
</dbReference>
<dbReference type="EMBL" id="FIIC01000004">
    <property type="protein sequence ID" value="CYV51889.1"/>
    <property type="molecule type" value="Genomic_DNA"/>
</dbReference>
<dbReference type="EMBL" id="FIIB01000007">
    <property type="protein sequence ID" value="CYV57380.1"/>
    <property type="molecule type" value="Genomic_DNA"/>
</dbReference>
<dbReference type="EMBL" id="FIID01000012">
    <property type="protein sequence ID" value="CYV85796.1"/>
    <property type="molecule type" value="Genomic_DNA"/>
</dbReference>
<dbReference type="EMBL" id="FIFJ01000009">
    <property type="protein sequence ID" value="CYT94514.1"/>
    <property type="molecule type" value="Genomic_DNA"/>
</dbReference>
<dbReference type="Proteomes" id="UP000075193">
    <property type="component" value="Unassembled WGS sequence"/>
</dbReference>
<dbReference type="RefSeq" id="WP_000049327.1">
    <property type="nucleotide sequence ID" value="NZ_BCCZ01000008.1"/>
</dbReference>
<evidence type="ECO:0000313" key="9">
    <source>
        <dbReference type="Proteomes" id="UP000072933"/>
    </source>
</evidence>
<evidence type="ECO:0000313" key="3">
    <source>
        <dbReference type="EMBL" id="CYV51889.1"/>
    </source>
</evidence>